<dbReference type="Proteomes" id="UP000239711">
    <property type="component" value="Unassembled WGS sequence"/>
</dbReference>
<evidence type="ECO:0000256" key="2">
    <source>
        <dbReference type="ARBA" id="ARBA00022596"/>
    </source>
</evidence>
<dbReference type="RefSeq" id="WP_105716314.1">
    <property type="nucleotide sequence ID" value="NZ_PVBQ01000004.1"/>
</dbReference>
<evidence type="ECO:0000313" key="5">
    <source>
        <dbReference type="Proteomes" id="UP000239711"/>
    </source>
</evidence>
<dbReference type="GO" id="GO:0006457">
    <property type="term" value="P:protein folding"/>
    <property type="evidence" value="ECO:0007669"/>
    <property type="project" value="InterPro"/>
</dbReference>
<accession>A0A2S9J6A3</accession>
<organism evidence="4 5">
    <name type="scientific">Sphingobacterium haloxyli</name>
    <dbReference type="NCBI Taxonomy" id="2100533"/>
    <lineage>
        <taxon>Bacteria</taxon>
        <taxon>Pseudomonadati</taxon>
        <taxon>Bacteroidota</taxon>
        <taxon>Sphingobacteriia</taxon>
        <taxon>Sphingobacteriales</taxon>
        <taxon>Sphingobacteriaceae</taxon>
        <taxon>Sphingobacterium</taxon>
    </lineage>
</organism>
<keyword evidence="3" id="KW-0143">Chaperone</keyword>
<dbReference type="AlphaFoldDB" id="A0A2S9J6A3"/>
<dbReference type="Gene3D" id="2.60.260.20">
    <property type="entry name" value="Urease metallochaperone UreE, N-terminal domain"/>
    <property type="match status" value="1"/>
</dbReference>
<dbReference type="Gene3D" id="3.30.70.790">
    <property type="entry name" value="UreE, C-terminal domain"/>
    <property type="match status" value="1"/>
</dbReference>
<dbReference type="OrthoDB" id="9810882at2"/>
<comment type="caution">
    <text evidence="4">The sequence shown here is derived from an EMBL/GenBank/DDBJ whole genome shotgun (WGS) entry which is preliminary data.</text>
</comment>
<keyword evidence="5" id="KW-1185">Reference proteome</keyword>
<dbReference type="EMBL" id="PVBQ01000004">
    <property type="protein sequence ID" value="PRD48287.1"/>
    <property type="molecule type" value="Genomic_DNA"/>
</dbReference>
<gene>
    <name evidence="4" type="ORF">C5745_07225</name>
</gene>
<dbReference type="InterPro" id="IPR036118">
    <property type="entry name" value="UreE_N_sf"/>
</dbReference>
<dbReference type="InterPro" id="IPR012406">
    <property type="entry name" value="UreE"/>
</dbReference>
<dbReference type="PIRSF" id="PIRSF036402">
    <property type="entry name" value="Ureas_acces_UreE"/>
    <property type="match status" value="1"/>
</dbReference>
<evidence type="ECO:0000256" key="3">
    <source>
        <dbReference type="ARBA" id="ARBA00023186"/>
    </source>
</evidence>
<dbReference type="GO" id="GO:0016151">
    <property type="term" value="F:nickel cation binding"/>
    <property type="evidence" value="ECO:0007669"/>
    <property type="project" value="InterPro"/>
</dbReference>
<keyword evidence="2" id="KW-0533">Nickel</keyword>
<proteinExistence type="predicted"/>
<protein>
    <submittedName>
        <fullName evidence="4">Urease accessory protein UreE</fullName>
    </submittedName>
</protein>
<reference evidence="4 5" key="1">
    <citation type="submission" date="2018-02" db="EMBL/GenBank/DDBJ databases">
        <title>The draft genome of Sphingobacterium sp. 5JN-11.</title>
        <authorList>
            <person name="Liu L."/>
            <person name="Li L."/>
            <person name="Liang L."/>
            <person name="Zhang X."/>
            <person name="Wang T."/>
        </authorList>
    </citation>
    <scope>NUCLEOTIDE SEQUENCE [LARGE SCALE GENOMIC DNA]</scope>
    <source>
        <strain evidence="4 5">5JN-11</strain>
    </source>
</reference>
<dbReference type="SUPFAM" id="SSF69287">
    <property type="entry name" value="Urease metallochaperone UreE, N-terminal domain"/>
    <property type="match status" value="1"/>
</dbReference>
<dbReference type="GO" id="GO:0065003">
    <property type="term" value="P:protein-containing complex assembly"/>
    <property type="evidence" value="ECO:0007669"/>
    <property type="project" value="InterPro"/>
</dbReference>
<sequence>MHASDPKIDFLPLQWYEVNRTVIRRKTEGGSDVSLSRFPKNPIHDGEVVYATDKVIVKARIQPCTCIVLHADDMATIGSFCFDVGNRHLPIFCIDDQIVVSYDGRLFQALFGKYGEKVKMETKVLDAEYTIKAFGNYM</sequence>
<dbReference type="GO" id="GO:0005737">
    <property type="term" value="C:cytoplasm"/>
    <property type="evidence" value="ECO:0007669"/>
    <property type="project" value="InterPro"/>
</dbReference>
<dbReference type="GO" id="GO:0019627">
    <property type="term" value="P:urea metabolic process"/>
    <property type="evidence" value="ECO:0007669"/>
    <property type="project" value="InterPro"/>
</dbReference>
<evidence type="ECO:0000256" key="1">
    <source>
        <dbReference type="ARBA" id="ARBA00022490"/>
    </source>
</evidence>
<dbReference type="SUPFAM" id="SSF69737">
    <property type="entry name" value="Urease metallochaperone UreE, C-terminal domain"/>
    <property type="match status" value="1"/>
</dbReference>
<keyword evidence="1" id="KW-0963">Cytoplasm</keyword>
<evidence type="ECO:0000313" key="4">
    <source>
        <dbReference type="EMBL" id="PRD48287.1"/>
    </source>
</evidence>
<name>A0A2S9J6A3_9SPHI</name>